<dbReference type="SUPFAM" id="SSF53756">
    <property type="entry name" value="UDP-Glycosyltransferase/glycogen phosphorylase"/>
    <property type="match status" value="1"/>
</dbReference>
<sequence>MHILFLTDNFPPEVNAPASRTFEHAREWVQDGHQVTVITCVPNFPKGRVFAGYTNRLWQREEIEGVQVIRVWSYISANEGFIRRSLDYISFMISATVAALFVKRVDLIVATSPQFFTAVAGWLTGLLKRRPWVFELRDLWPESIRVVGAMKKSSLLDMLERLELFLYHRADAVISVTNSFRDNLIARAVPAEKIHVVTNGADLSRYKPMAKDENLIKRYELQDCFILGYIGTMGMAHGLDTVLDTAKNISKLGLTDIRILMLGDGAQKKHLMKRVETERIHNVLFLESVPKSEVTRYWSLLDVSLIHLKNDDLFKSVIPSKLFESMAMGVPVLFGVKGEAADIVRHHEVGLLIEPESAGEMTQAVIELHTNSDLRENLAQNCQESAQQFDRRELAYKMREVLLDVVS</sequence>
<accession>A0ABT3QP47</accession>
<dbReference type="PANTHER" id="PTHR45947:SF3">
    <property type="entry name" value="SULFOQUINOVOSYL TRANSFERASE SQD2"/>
    <property type="match status" value="1"/>
</dbReference>
<keyword evidence="4" id="KW-1185">Reference proteome</keyword>
<protein>
    <submittedName>
        <fullName evidence="3">Glycosyltransferase family 4 protein</fullName>
    </submittedName>
</protein>
<evidence type="ECO:0000313" key="3">
    <source>
        <dbReference type="EMBL" id="MCX2697386.1"/>
    </source>
</evidence>
<dbReference type="PANTHER" id="PTHR45947">
    <property type="entry name" value="SULFOQUINOVOSYL TRANSFERASE SQD2"/>
    <property type="match status" value="1"/>
</dbReference>
<name>A0ABT3QP47_9HYPH</name>
<dbReference type="Pfam" id="PF13579">
    <property type="entry name" value="Glyco_trans_4_4"/>
    <property type="match status" value="1"/>
</dbReference>
<dbReference type="Proteomes" id="UP001301216">
    <property type="component" value="Unassembled WGS sequence"/>
</dbReference>
<organism evidence="3 4">
    <name type="scientific">Ochrobactrum chromiisoli</name>
    <dbReference type="NCBI Taxonomy" id="2993941"/>
    <lineage>
        <taxon>Bacteria</taxon>
        <taxon>Pseudomonadati</taxon>
        <taxon>Pseudomonadota</taxon>
        <taxon>Alphaproteobacteria</taxon>
        <taxon>Hyphomicrobiales</taxon>
        <taxon>Brucellaceae</taxon>
        <taxon>Brucella/Ochrobactrum group</taxon>
        <taxon>Ochrobactrum</taxon>
    </lineage>
</organism>
<evidence type="ECO:0000259" key="2">
    <source>
        <dbReference type="Pfam" id="PF13579"/>
    </source>
</evidence>
<feature type="domain" description="Glycosyl transferase family 1" evidence="1">
    <location>
        <begin position="223"/>
        <end position="383"/>
    </location>
</feature>
<comment type="caution">
    <text evidence="3">The sequence shown here is derived from an EMBL/GenBank/DDBJ whole genome shotgun (WGS) entry which is preliminary data.</text>
</comment>
<evidence type="ECO:0000313" key="4">
    <source>
        <dbReference type="Proteomes" id="UP001301216"/>
    </source>
</evidence>
<dbReference type="InterPro" id="IPR050194">
    <property type="entry name" value="Glycosyltransferase_grp1"/>
</dbReference>
<dbReference type="Pfam" id="PF00534">
    <property type="entry name" value="Glycos_transf_1"/>
    <property type="match status" value="1"/>
</dbReference>
<dbReference type="CDD" id="cd03794">
    <property type="entry name" value="GT4_WbuB-like"/>
    <property type="match status" value="1"/>
</dbReference>
<dbReference type="InterPro" id="IPR001296">
    <property type="entry name" value="Glyco_trans_1"/>
</dbReference>
<dbReference type="Gene3D" id="3.40.50.2000">
    <property type="entry name" value="Glycogen Phosphorylase B"/>
    <property type="match status" value="2"/>
</dbReference>
<dbReference type="RefSeq" id="WP_265984898.1">
    <property type="nucleotide sequence ID" value="NZ_JAPHAV010000004.1"/>
</dbReference>
<gene>
    <name evidence="3" type="ORF">OPR82_11420</name>
</gene>
<dbReference type="EMBL" id="JAPHAV010000004">
    <property type="protein sequence ID" value="MCX2697386.1"/>
    <property type="molecule type" value="Genomic_DNA"/>
</dbReference>
<evidence type="ECO:0000259" key="1">
    <source>
        <dbReference type="Pfam" id="PF00534"/>
    </source>
</evidence>
<reference evidence="3 4" key="1">
    <citation type="submission" date="2022-11" db="EMBL/GenBank/DDBJ databases">
        <title>Brucella sp. YY2X, whole genome shotgun sequencing project.</title>
        <authorList>
            <person name="Yang Y."/>
        </authorList>
    </citation>
    <scope>NUCLEOTIDE SEQUENCE [LARGE SCALE GENOMIC DNA]</scope>
    <source>
        <strain evidence="3 4">YY2X</strain>
    </source>
</reference>
<proteinExistence type="predicted"/>
<dbReference type="InterPro" id="IPR028098">
    <property type="entry name" value="Glyco_trans_4-like_N"/>
</dbReference>
<feature type="domain" description="Glycosyltransferase subfamily 4-like N-terminal" evidence="2">
    <location>
        <begin position="18"/>
        <end position="200"/>
    </location>
</feature>